<dbReference type="EMBL" id="JANPWB010000013">
    <property type="protein sequence ID" value="KAJ1103526.1"/>
    <property type="molecule type" value="Genomic_DNA"/>
</dbReference>
<name>A0AAV7MJI6_PLEWA</name>
<dbReference type="AlphaFoldDB" id="A0AAV7MJI6"/>
<protein>
    <submittedName>
        <fullName evidence="1">Uncharacterized protein</fullName>
    </submittedName>
</protein>
<reference evidence="1" key="1">
    <citation type="journal article" date="2022" name="bioRxiv">
        <title>Sequencing and chromosome-scale assembly of the giantPleurodeles waltlgenome.</title>
        <authorList>
            <person name="Brown T."/>
            <person name="Elewa A."/>
            <person name="Iarovenko S."/>
            <person name="Subramanian E."/>
            <person name="Araus A.J."/>
            <person name="Petzold A."/>
            <person name="Susuki M."/>
            <person name="Suzuki K.-i.T."/>
            <person name="Hayashi T."/>
            <person name="Toyoda A."/>
            <person name="Oliveira C."/>
            <person name="Osipova E."/>
            <person name="Leigh N.D."/>
            <person name="Simon A."/>
            <person name="Yun M.H."/>
        </authorList>
    </citation>
    <scope>NUCLEOTIDE SEQUENCE</scope>
    <source>
        <strain evidence="1">20211129_DDA</strain>
        <tissue evidence="1">Liver</tissue>
    </source>
</reference>
<gene>
    <name evidence="1" type="ORF">NDU88_000948</name>
</gene>
<organism evidence="1 2">
    <name type="scientific">Pleurodeles waltl</name>
    <name type="common">Iberian ribbed newt</name>
    <dbReference type="NCBI Taxonomy" id="8319"/>
    <lineage>
        <taxon>Eukaryota</taxon>
        <taxon>Metazoa</taxon>
        <taxon>Chordata</taxon>
        <taxon>Craniata</taxon>
        <taxon>Vertebrata</taxon>
        <taxon>Euteleostomi</taxon>
        <taxon>Amphibia</taxon>
        <taxon>Batrachia</taxon>
        <taxon>Caudata</taxon>
        <taxon>Salamandroidea</taxon>
        <taxon>Salamandridae</taxon>
        <taxon>Pleurodelinae</taxon>
        <taxon>Pleurodeles</taxon>
    </lineage>
</organism>
<proteinExistence type="predicted"/>
<evidence type="ECO:0000313" key="2">
    <source>
        <dbReference type="Proteomes" id="UP001066276"/>
    </source>
</evidence>
<keyword evidence="2" id="KW-1185">Reference proteome</keyword>
<accession>A0AAV7MJI6</accession>
<dbReference type="Proteomes" id="UP001066276">
    <property type="component" value="Chromosome 9"/>
</dbReference>
<evidence type="ECO:0000313" key="1">
    <source>
        <dbReference type="EMBL" id="KAJ1103526.1"/>
    </source>
</evidence>
<comment type="caution">
    <text evidence="1">The sequence shown here is derived from an EMBL/GenBank/DDBJ whole genome shotgun (WGS) entry which is preliminary data.</text>
</comment>
<sequence length="121" mass="13039">MVGALQGHSNVLRWLNGQDGPPLLRNTLMNVAGWVWRRYVVGVKRPPPYSPEIPLIAIPGIGRMAGQLGLAAWSMKGILTVGDIFGEGCFLTYKALASAHDLGQDGFIACGALHRLVRDTC</sequence>